<evidence type="ECO:0000313" key="1">
    <source>
        <dbReference type="EMBL" id="MPM07779.1"/>
    </source>
</evidence>
<sequence length="66" mass="6958">MAVKELLCDLGVPSDQIVAVLGLGYENKWHLPDVDADGGLNENAPKNRSVIILDAGSKDALQLLGS</sequence>
<comment type="caution">
    <text evidence="1">The sequence shown here is derived from an EMBL/GenBank/DDBJ whole genome shotgun (WGS) entry which is preliminary data.</text>
</comment>
<gene>
    <name evidence="1" type="ORF">SDC9_54087</name>
</gene>
<proteinExistence type="predicted"/>
<dbReference type="EMBL" id="VSSQ01001374">
    <property type="protein sequence ID" value="MPM07779.1"/>
    <property type="molecule type" value="Genomic_DNA"/>
</dbReference>
<accession>A0A644WVH5</accession>
<reference evidence="1" key="1">
    <citation type="submission" date="2019-08" db="EMBL/GenBank/DDBJ databases">
        <authorList>
            <person name="Kucharzyk K."/>
            <person name="Murdoch R.W."/>
            <person name="Higgins S."/>
            <person name="Loffler F."/>
        </authorList>
    </citation>
    <scope>NUCLEOTIDE SEQUENCE</scope>
</reference>
<name>A0A644WVH5_9ZZZZ</name>
<organism evidence="1">
    <name type="scientific">bioreactor metagenome</name>
    <dbReference type="NCBI Taxonomy" id="1076179"/>
    <lineage>
        <taxon>unclassified sequences</taxon>
        <taxon>metagenomes</taxon>
        <taxon>ecological metagenomes</taxon>
    </lineage>
</organism>
<protein>
    <submittedName>
        <fullName evidence="1">Uncharacterized protein</fullName>
    </submittedName>
</protein>
<dbReference type="AlphaFoldDB" id="A0A644WVH5"/>